<evidence type="ECO:0008006" key="3">
    <source>
        <dbReference type="Google" id="ProtNLM"/>
    </source>
</evidence>
<proteinExistence type="predicted"/>
<sequence length="1556" mass="170200">MLLAERPLSRLASGLPGTPKKLFFEVPTAVDDVLIQTDCGEVYIQAKRTIALSAHPDGELASVADQFVRQYQQGTYVNGPPRRLEMARDRLVLAVGTEAPTTITHHLREALDRNRTGAATGMPGRLLVALQTFTTLLQAAWLKTANEPLPTVELQALLGTCSVIVISDDHRQLLLEVLRPVVAIVGEETTLFDLLVVWAADAAQRGTGGDISVISQALRGKVQLLAPPSYQDDVSCLTTYSTKAIARLGRFATLVAPEGAVTIHRPVVDIVAAAAREGSLALTGEPGAGKSAVMHQLAQHLGGQGTVVALMVEGGAQTMEQLSREIGLVHPLPEVLQQLPIVAPAYLLLDALDAVRGSVADSIYRRLVEEVTALPGWRVVVSVRTFDLRLGREWCRLFEGTPPQLEYADSGFMAVRHVHVGLLNEEEQAAVAAQSPALGTAVSTGNARLVGLARNFFNLALLGNLLRAQPTRSLATVMTRGELLERYWEERIQEFSTLATVSLKRILEQMLAAQSLDIPETAIEPSSTSTVVELQRVGVLVLEHTQRIGFRHHVLFDYAVAKLLLLPDETTALHYLERTSGAGLLISPSLDYWIEVLRKRLPRSRFWLFVAALISNGQLDPLIRIGVTRIAVESVQEHEDMSLLIEVLGRPDTALEQAFGLLAGALLTRLSFNQPVAVGPWADLLAHLPVMRIEQLGSVRALIGSLLDTTPDSTATHSLGIAARRLFDRVSADEGSLGWLAPQAVTYVARTYGTSPAASRECLIQLFEPERFAHFGYIEVPWLAEQVLAIAPHDADFAAQLFCRVFRGGRFSREQVTSLSRSWIIGMSSNAAQDYAMALHSLARAYPALLRQFPRVAIRAFGATLRGVSEPELTHGNRPPGEVLIGTVAHIFADDSSYIWAWEVEGDHHADYATVYQAFVEWVPTIEDHGLLMELPALVLQETGTALAWRALFTVAATKLEVLGQLLWRAAATSTVLSSLDTRQSAVALIAAIYPRLSTIERKLIEVEWLHYDFADFVQPTHVRNQVLGTLFTSIRAENLATTEAIDFLQAAKGTGGYFENANPFEFYSDYPSSDNDSEPASGDSNAPINPILVLSNQVRRASEELKTAISSEQAATLWKAVQSLTLALEAVGETIEAATECEASDALAEGLGLALLHNGMPAPVRPAALAKLLALAQHPIPKPLDEPDEPAVHLPYWSPPAPRITAAKAIASLVSVPGQWPQIRKQFEELLVDAYPAVRLQVIHALPRIGRVDPESMWLLAASFADNELNLSLLQHGSSVLAAWRDQATECLEPIILLLAKRTSSIIRGNDNVAAQVTYLALYKGLEASRTALWEWAANYELEENRLHLVLGNLRQTFLRGFDPADAAAEGIRVRTIEFIWFLIAAVEPSITTWPVVGRPTDSQITALKLFTEISDQLYYAVSFDSTEPGLPSVAAKQQFLVVYAPLIAKLNALGSPRTVHYMLQVISKLTAVAPERCFDLLSAAILRPSGIAHYEHESLGATLFVELIGLYLADYRAIFTDSNRRMRLVDCLSVFVDAGWPEARQLFQRLPEML</sequence>
<dbReference type="InterPro" id="IPR016024">
    <property type="entry name" value="ARM-type_fold"/>
</dbReference>
<evidence type="ECO:0000313" key="2">
    <source>
        <dbReference type="Proteomes" id="UP001501556"/>
    </source>
</evidence>
<protein>
    <recommendedName>
        <fullName evidence="3">AAA+ ATPase domain-containing protein</fullName>
    </recommendedName>
</protein>
<comment type="caution">
    <text evidence="1">The sequence shown here is derived from an EMBL/GenBank/DDBJ whole genome shotgun (WGS) entry which is preliminary data.</text>
</comment>
<dbReference type="SUPFAM" id="SSF52540">
    <property type="entry name" value="P-loop containing nucleoside triphosphate hydrolases"/>
    <property type="match status" value="1"/>
</dbReference>
<dbReference type="Proteomes" id="UP001501556">
    <property type="component" value="Unassembled WGS sequence"/>
</dbReference>
<accession>A0ABP7PSW6</accession>
<reference evidence="2" key="1">
    <citation type="journal article" date="2019" name="Int. J. Syst. Evol. Microbiol.">
        <title>The Global Catalogue of Microorganisms (GCM) 10K type strain sequencing project: providing services to taxonomists for standard genome sequencing and annotation.</title>
        <authorList>
            <consortium name="The Broad Institute Genomics Platform"/>
            <consortium name="The Broad Institute Genome Sequencing Center for Infectious Disease"/>
            <person name="Wu L."/>
            <person name="Ma J."/>
        </authorList>
    </citation>
    <scope>NUCLEOTIDE SEQUENCE [LARGE SCALE GENOMIC DNA]</scope>
    <source>
        <strain evidence="2">JCM 17217</strain>
    </source>
</reference>
<gene>
    <name evidence="1" type="ORF">GCM10022407_14770</name>
</gene>
<dbReference type="SUPFAM" id="SSF48371">
    <property type="entry name" value="ARM repeat"/>
    <property type="match status" value="1"/>
</dbReference>
<dbReference type="EMBL" id="BAABDI010000007">
    <property type="protein sequence ID" value="GAA3969908.1"/>
    <property type="molecule type" value="Genomic_DNA"/>
</dbReference>
<keyword evidence="2" id="KW-1185">Reference proteome</keyword>
<evidence type="ECO:0000313" key="1">
    <source>
        <dbReference type="EMBL" id="GAA3969908.1"/>
    </source>
</evidence>
<dbReference type="InterPro" id="IPR027417">
    <property type="entry name" value="P-loop_NTPase"/>
</dbReference>
<name>A0ABP7PSW6_9BACT</name>
<organism evidence="1 2">
    <name type="scientific">Hymenobacter antarcticus</name>
    <dbReference type="NCBI Taxonomy" id="486270"/>
    <lineage>
        <taxon>Bacteria</taxon>
        <taxon>Pseudomonadati</taxon>
        <taxon>Bacteroidota</taxon>
        <taxon>Cytophagia</taxon>
        <taxon>Cytophagales</taxon>
        <taxon>Hymenobacteraceae</taxon>
        <taxon>Hymenobacter</taxon>
    </lineage>
</organism>